<evidence type="ECO:0000256" key="7">
    <source>
        <dbReference type="PIRNR" id="PIRNR003107"/>
    </source>
</evidence>
<dbReference type="GO" id="GO:0005737">
    <property type="term" value="C:cytoplasm"/>
    <property type="evidence" value="ECO:0007669"/>
    <property type="project" value="UniProtKB-SubCell"/>
</dbReference>
<evidence type="ECO:0000256" key="3">
    <source>
        <dbReference type="ARBA" id="ARBA00011738"/>
    </source>
</evidence>
<dbReference type="Pfam" id="PF01895">
    <property type="entry name" value="PhoU"/>
    <property type="match status" value="2"/>
</dbReference>
<evidence type="ECO:0000313" key="9">
    <source>
        <dbReference type="EMBL" id="BDR55810.1"/>
    </source>
</evidence>
<dbReference type="PIRSF" id="PIRSF003107">
    <property type="entry name" value="PhoU"/>
    <property type="match status" value="1"/>
</dbReference>
<keyword evidence="6 7" id="KW-0592">Phosphate transport</keyword>
<dbReference type="PANTHER" id="PTHR42930">
    <property type="entry name" value="PHOSPHATE-SPECIFIC TRANSPORT SYSTEM ACCESSORY PROTEIN PHOU"/>
    <property type="match status" value="1"/>
</dbReference>
<evidence type="ECO:0000256" key="2">
    <source>
        <dbReference type="ARBA" id="ARBA00008107"/>
    </source>
</evidence>
<evidence type="ECO:0000256" key="5">
    <source>
        <dbReference type="ARBA" id="ARBA00022490"/>
    </source>
</evidence>
<dbReference type="InterPro" id="IPR038078">
    <property type="entry name" value="PhoU-like_sf"/>
</dbReference>
<feature type="domain" description="PhoU" evidence="8">
    <location>
        <begin position="120"/>
        <end position="205"/>
    </location>
</feature>
<dbReference type="InterPro" id="IPR028366">
    <property type="entry name" value="PhoU"/>
</dbReference>
<proteinExistence type="inferred from homology"/>
<dbReference type="Proteomes" id="UP001321804">
    <property type="component" value="Chromosome"/>
</dbReference>
<evidence type="ECO:0000256" key="6">
    <source>
        <dbReference type="ARBA" id="ARBA00022592"/>
    </source>
</evidence>
<keyword evidence="5 7" id="KW-0963">Cytoplasm</keyword>
<dbReference type="AlphaFoldDB" id="A0AAU9D342"/>
<evidence type="ECO:0000259" key="8">
    <source>
        <dbReference type="Pfam" id="PF01895"/>
    </source>
</evidence>
<keyword evidence="4 7" id="KW-0813">Transport</keyword>
<dbReference type="FunFam" id="1.20.58.220:FF:000004">
    <property type="entry name" value="Phosphate-specific transport system accessory protein PhoU"/>
    <property type="match status" value="1"/>
</dbReference>
<dbReference type="PANTHER" id="PTHR42930:SF3">
    <property type="entry name" value="PHOSPHATE-SPECIFIC TRANSPORT SYSTEM ACCESSORY PROTEIN PHOU"/>
    <property type="match status" value="1"/>
</dbReference>
<dbReference type="GO" id="GO:0030643">
    <property type="term" value="P:intracellular phosphate ion homeostasis"/>
    <property type="evidence" value="ECO:0007669"/>
    <property type="project" value="InterPro"/>
</dbReference>
<organism evidence="9 10">
    <name type="scientific">Xylocopilactobacillus apis</name>
    <dbReference type="NCBI Taxonomy" id="2932183"/>
    <lineage>
        <taxon>Bacteria</taxon>
        <taxon>Bacillati</taxon>
        <taxon>Bacillota</taxon>
        <taxon>Bacilli</taxon>
        <taxon>Lactobacillales</taxon>
        <taxon>Lactobacillaceae</taxon>
        <taxon>Xylocopilactobacillus</taxon>
    </lineage>
</organism>
<accession>A0AAU9D342</accession>
<dbReference type="SUPFAM" id="SSF109755">
    <property type="entry name" value="PhoU-like"/>
    <property type="match status" value="1"/>
</dbReference>
<sequence length="222" mass="25646">MRQTFDEELEKLNEGFTHMGKMVEKQIEDGVGAYLNQDLELAQKVIERDLEINDEQMTIEKKSLELIALQQPVTADLRLIITVLKASSDLERMGDHAVSVAKYLLRQDNFERIMPIEQIIAQMGLDVQQMLDQVLLAFTKENQQQAIEIARSDKNINEFSIEVYKMCIKNMKKRTDTVETDTNYMLVANTIERMGDYVTNICEWVVYLVEGKLVDLDTDNMS</sequence>
<comment type="subunit">
    <text evidence="3 7">Homodimer.</text>
</comment>
<feature type="domain" description="PhoU" evidence="8">
    <location>
        <begin position="17"/>
        <end position="103"/>
    </location>
</feature>
<reference evidence="9 10" key="1">
    <citation type="journal article" date="2023" name="Microbiol. Spectr.">
        <title>Symbiosis of Carpenter Bees with Uncharacterized Lactic Acid Bacteria Showing NAD Auxotrophy.</title>
        <authorList>
            <person name="Kawasaki S."/>
            <person name="Ozawa K."/>
            <person name="Mori T."/>
            <person name="Yamamoto A."/>
            <person name="Ito M."/>
            <person name="Ohkuma M."/>
            <person name="Sakamoto M."/>
            <person name="Matsutani M."/>
        </authorList>
    </citation>
    <scope>NUCLEOTIDE SEQUENCE [LARGE SCALE GENOMIC DNA]</scope>
    <source>
        <strain evidence="9 10">KimC2</strain>
    </source>
</reference>
<dbReference type="InterPro" id="IPR026022">
    <property type="entry name" value="PhoU_dom"/>
</dbReference>
<gene>
    <name evidence="9" type="ORF">KIMC2_03720</name>
</gene>
<dbReference type="GO" id="GO:0045936">
    <property type="term" value="P:negative regulation of phosphate metabolic process"/>
    <property type="evidence" value="ECO:0007669"/>
    <property type="project" value="InterPro"/>
</dbReference>
<dbReference type="RefSeq" id="WP_317697426.1">
    <property type="nucleotide sequence ID" value="NZ_AP026801.1"/>
</dbReference>
<dbReference type="KEGG" id="xak:KIMC2_03720"/>
<comment type="similarity">
    <text evidence="2 7">Belongs to the PhoU family.</text>
</comment>
<comment type="subcellular location">
    <subcellularLocation>
        <location evidence="1 7">Cytoplasm</location>
    </subcellularLocation>
</comment>
<dbReference type="GO" id="GO:0006817">
    <property type="term" value="P:phosphate ion transport"/>
    <property type="evidence" value="ECO:0007669"/>
    <property type="project" value="UniProtKB-KW"/>
</dbReference>
<keyword evidence="10" id="KW-1185">Reference proteome</keyword>
<protein>
    <recommendedName>
        <fullName evidence="7">Phosphate-specific transport system accessory protein PhoU</fullName>
    </recommendedName>
</protein>
<name>A0AAU9D342_9LACO</name>
<evidence type="ECO:0000313" key="10">
    <source>
        <dbReference type="Proteomes" id="UP001321804"/>
    </source>
</evidence>
<evidence type="ECO:0000256" key="1">
    <source>
        <dbReference type="ARBA" id="ARBA00004496"/>
    </source>
</evidence>
<dbReference type="NCBIfam" id="TIGR02135">
    <property type="entry name" value="phoU_full"/>
    <property type="match status" value="1"/>
</dbReference>
<comment type="function">
    <text evidence="7">Plays a role in the regulation of phosphate uptake.</text>
</comment>
<evidence type="ECO:0000256" key="4">
    <source>
        <dbReference type="ARBA" id="ARBA00022448"/>
    </source>
</evidence>
<dbReference type="EMBL" id="AP026801">
    <property type="protein sequence ID" value="BDR55810.1"/>
    <property type="molecule type" value="Genomic_DNA"/>
</dbReference>
<dbReference type="Gene3D" id="1.20.58.220">
    <property type="entry name" value="Phosphate transport system protein phou homolog 2, domain 2"/>
    <property type="match status" value="1"/>
</dbReference>